<keyword evidence="5 6" id="KW-0472">Membrane</keyword>
<dbReference type="InterPro" id="IPR017778">
    <property type="entry name" value="ABC_transptr_urea_perm_UrtC"/>
</dbReference>
<feature type="transmembrane region" description="Helical" evidence="6">
    <location>
        <begin position="73"/>
        <end position="92"/>
    </location>
</feature>
<dbReference type="RefSeq" id="WP_027254923.1">
    <property type="nucleotide sequence ID" value="NZ_BJCD01000031.1"/>
</dbReference>
<feature type="transmembrane region" description="Helical" evidence="6">
    <location>
        <begin position="324"/>
        <end position="348"/>
    </location>
</feature>
<dbReference type="EMBL" id="BJCD01000031">
    <property type="protein sequence ID" value="GDZ92976.1"/>
    <property type="molecule type" value="Genomic_DNA"/>
</dbReference>
<dbReference type="GO" id="GO:0015658">
    <property type="term" value="F:branched-chain amino acid transmembrane transporter activity"/>
    <property type="evidence" value="ECO:0007669"/>
    <property type="project" value="InterPro"/>
</dbReference>
<evidence type="ECO:0000313" key="8">
    <source>
        <dbReference type="Proteomes" id="UP000299794"/>
    </source>
</evidence>
<dbReference type="Pfam" id="PF02653">
    <property type="entry name" value="BPD_transp_2"/>
    <property type="match status" value="1"/>
</dbReference>
<feature type="transmembrane region" description="Helical" evidence="6">
    <location>
        <begin position="20"/>
        <end position="40"/>
    </location>
</feature>
<sequence length="392" mass="43778">MNNDVILPPTTKQKHQKKLMEGAIIMGLGLFFAIIMPLILPTFRLQLLGRFLALAIAALGIDLIWGYTGLLSLGHGIFFALGGYALAMYLKLQLPQGEIPDFFTLYGVNDLPWLWKPFYSFPFTIFAVIIIPGIVAGLLGYLVFRNRIKGVYFSIITQAALIVFFNFFNGQQQLINGTNGLKTETDKIFGFVVGSAPVQLAFYEITILFLIATYLICRWLTSGRFGNLLIAIRDDEFRLRFSGYNPTWFKVLVFAISGAFAGIAGALYTVQTGIITPNSMDVAFSIEMVIWVAVGGRGSLIGAILGTLLVRLGRTVLSEQFPEVWLFFQGALFLIVVTILPDGIVGWVRNFSFDKIRALFGFPKPVATYPSLEEDQEIELEREEFEQKITKD</sequence>
<feature type="transmembrane region" description="Helical" evidence="6">
    <location>
        <begin position="248"/>
        <end position="268"/>
    </location>
</feature>
<dbReference type="Proteomes" id="UP000299794">
    <property type="component" value="Unassembled WGS sequence"/>
</dbReference>
<organism evidence="7 8">
    <name type="scientific">Planktothrix agardhii CCAP 1459/11A</name>
    <dbReference type="NCBI Taxonomy" id="282420"/>
    <lineage>
        <taxon>Bacteria</taxon>
        <taxon>Bacillati</taxon>
        <taxon>Cyanobacteriota</taxon>
        <taxon>Cyanophyceae</taxon>
        <taxon>Oscillatoriophycideae</taxon>
        <taxon>Oscillatoriales</taxon>
        <taxon>Microcoleaceae</taxon>
        <taxon>Planktothrix</taxon>
    </lineage>
</organism>
<evidence type="ECO:0000256" key="5">
    <source>
        <dbReference type="ARBA" id="ARBA00023136"/>
    </source>
</evidence>
<feature type="transmembrane region" description="Helical" evidence="6">
    <location>
        <begin position="288"/>
        <end position="312"/>
    </location>
</feature>
<feature type="transmembrane region" description="Helical" evidence="6">
    <location>
        <begin position="188"/>
        <end position="217"/>
    </location>
</feature>
<feature type="transmembrane region" description="Helical" evidence="6">
    <location>
        <begin position="121"/>
        <end position="144"/>
    </location>
</feature>
<feature type="transmembrane region" description="Helical" evidence="6">
    <location>
        <begin position="47"/>
        <end position="67"/>
    </location>
</feature>
<dbReference type="GO" id="GO:0005886">
    <property type="term" value="C:plasma membrane"/>
    <property type="evidence" value="ECO:0007669"/>
    <property type="project" value="UniProtKB-SubCell"/>
</dbReference>
<comment type="caution">
    <text evidence="7">The sequence shown here is derived from an EMBL/GenBank/DDBJ whole genome shotgun (WGS) entry which is preliminary data.</text>
</comment>
<name>A0A4P5ZAD2_PLAAG</name>
<comment type="subcellular location">
    <subcellularLocation>
        <location evidence="1">Cell membrane</location>
        <topology evidence="1">Multi-pass membrane protein</topology>
    </subcellularLocation>
</comment>
<reference evidence="8" key="1">
    <citation type="submission" date="2019-02" db="EMBL/GenBank/DDBJ databases">
        <title>Draft genome sequence of Planktothrix agardhii NIES-905.</title>
        <authorList>
            <person name="Yamaguchi H."/>
            <person name="Suzuki S."/>
            <person name="Kawachi M."/>
        </authorList>
    </citation>
    <scope>NUCLEOTIDE SEQUENCE [LARGE SCALE GENOMIC DNA]</scope>
    <source>
        <strain evidence="8">CCAP 1459/11A</strain>
    </source>
</reference>
<feature type="transmembrane region" description="Helical" evidence="6">
    <location>
        <begin position="151"/>
        <end position="168"/>
    </location>
</feature>
<evidence type="ECO:0000256" key="2">
    <source>
        <dbReference type="ARBA" id="ARBA00022475"/>
    </source>
</evidence>
<evidence type="ECO:0000256" key="6">
    <source>
        <dbReference type="SAM" id="Phobius"/>
    </source>
</evidence>
<evidence type="ECO:0000313" key="7">
    <source>
        <dbReference type="EMBL" id="GDZ92976.1"/>
    </source>
</evidence>
<keyword evidence="2" id="KW-1003">Cell membrane</keyword>
<proteinExistence type="predicted"/>
<accession>A0A4P5ZAD2</accession>
<dbReference type="InterPro" id="IPR043428">
    <property type="entry name" value="LivM-like"/>
</dbReference>
<dbReference type="PANTHER" id="PTHR30482:SF4">
    <property type="entry name" value="SLR1201 PROTEIN"/>
    <property type="match status" value="1"/>
</dbReference>
<dbReference type="PANTHER" id="PTHR30482">
    <property type="entry name" value="HIGH-AFFINITY BRANCHED-CHAIN AMINO ACID TRANSPORT SYSTEM PERMEASE"/>
    <property type="match status" value="1"/>
</dbReference>
<gene>
    <name evidence="7" type="ORF">PA905_08090</name>
</gene>
<dbReference type="InterPro" id="IPR001851">
    <property type="entry name" value="ABC_transp_permease"/>
</dbReference>
<keyword evidence="4 6" id="KW-1133">Transmembrane helix</keyword>
<evidence type="ECO:0000256" key="3">
    <source>
        <dbReference type="ARBA" id="ARBA00022692"/>
    </source>
</evidence>
<evidence type="ECO:0000256" key="1">
    <source>
        <dbReference type="ARBA" id="ARBA00004651"/>
    </source>
</evidence>
<dbReference type="NCBIfam" id="TIGR03408">
    <property type="entry name" value="urea_trans_UrtC"/>
    <property type="match status" value="1"/>
</dbReference>
<protein>
    <submittedName>
        <fullName evidence="7">Urea transport system permease protein</fullName>
    </submittedName>
</protein>
<keyword evidence="3 6" id="KW-0812">Transmembrane</keyword>
<evidence type="ECO:0000256" key="4">
    <source>
        <dbReference type="ARBA" id="ARBA00022989"/>
    </source>
</evidence>
<dbReference type="AlphaFoldDB" id="A0A4P5ZAD2"/>
<dbReference type="CDD" id="cd06581">
    <property type="entry name" value="TM_PBP1_LivM_like"/>
    <property type="match status" value="1"/>
</dbReference>